<dbReference type="Proteomes" id="UP000054630">
    <property type="component" value="Unassembled WGS sequence"/>
</dbReference>
<keyword evidence="2" id="KW-1185">Reference proteome</keyword>
<dbReference type="EMBL" id="JYDL01000310">
    <property type="protein sequence ID" value="KRX12634.1"/>
    <property type="molecule type" value="Genomic_DNA"/>
</dbReference>
<gene>
    <name evidence="1" type="ORF">T07_8962</name>
</gene>
<proteinExistence type="predicted"/>
<accession>A0A0V0REB3</accession>
<reference evidence="1 2" key="1">
    <citation type="submission" date="2015-01" db="EMBL/GenBank/DDBJ databases">
        <title>Evolution of Trichinella species and genotypes.</title>
        <authorList>
            <person name="Korhonen P.K."/>
            <person name="Edoardo P."/>
            <person name="Giuseppe L.R."/>
            <person name="Gasser R.B."/>
        </authorList>
    </citation>
    <scope>NUCLEOTIDE SEQUENCE [LARGE SCALE GENOMIC DNA]</scope>
    <source>
        <strain evidence="1">ISS37</strain>
    </source>
</reference>
<evidence type="ECO:0000313" key="2">
    <source>
        <dbReference type="Proteomes" id="UP000054630"/>
    </source>
</evidence>
<feature type="non-terminal residue" evidence="1">
    <location>
        <position position="149"/>
    </location>
</feature>
<feature type="non-terminal residue" evidence="1">
    <location>
        <position position="1"/>
    </location>
</feature>
<protein>
    <submittedName>
        <fullName evidence="1">Uncharacterized protein</fullName>
    </submittedName>
</protein>
<dbReference type="AlphaFoldDB" id="A0A0V0REB3"/>
<sequence length="149" mass="17085">LQPSNCRTNITSSPELLWSFICSWPRDKSCSHHFVLNLASQTSLDHTVFLCSDVSQLFKFGFIITNSRYTSQHFVLDSNGLRHQKILVAAVATLKLFPMNHGRFKFFIKSSRGSVKYWYVASKYVESKRLLKCVLSEMDCRSKEPGAKL</sequence>
<evidence type="ECO:0000313" key="1">
    <source>
        <dbReference type="EMBL" id="KRX12634.1"/>
    </source>
</evidence>
<name>A0A0V0REB3_9BILA</name>
<organism evidence="1 2">
    <name type="scientific">Trichinella nelsoni</name>
    <dbReference type="NCBI Taxonomy" id="6336"/>
    <lineage>
        <taxon>Eukaryota</taxon>
        <taxon>Metazoa</taxon>
        <taxon>Ecdysozoa</taxon>
        <taxon>Nematoda</taxon>
        <taxon>Enoplea</taxon>
        <taxon>Dorylaimia</taxon>
        <taxon>Trichinellida</taxon>
        <taxon>Trichinellidae</taxon>
        <taxon>Trichinella</taxon>
    </lineage>
</organism>
<comment type="caution">
    <text evidence="1">The sequence shown here is derived from an EMBL/GenBank/DDBJ whole genome shotgun (WGS) entry which is preliminary data.</text>
</comment>